<evidence type="ECO:0000256" key="2">
    <source>
        <dbReference type="SAM" id="MobiDB-lite"/>
    </source>
</evidence>
<evidence type="ECO:0000259" key="3">
    <source>
        <dbReference type="Pfam" id="PF25390"/>
    </source>
</evidence>
<feature type="region of interest" description="Disordered" evidence="2">
    <location>
        <begin position="51"/>
        <end position="85"/>
    </location>
</feature>
<keyword evidence="5" id="KW-1185">Reference proteome</keyword>
<dbReference type="RefSeq" id="WP_139444714.1">
    <property type="nucleotide sequence ID" value="NZ_SMDR01000001.1"/>
</dbReference>
<dbReference type="Gene3D" id="2.130.10.30">
    <property type="entry name" value="Regulator of chromosome condensation 1/beta-lactamase-inhibitor protein II"/>
    <property type="match status" value="2"/>
</dbReference>
<dbReference type="Pfam" id="PF25390">
    <property type="entry name" value="WD40_RLD"/>
    <property type="match status" value="1"/>
</dbReference>
<dbReference type="EMBL" id="SMDR01000001">
    <property type="protein sequence ID" value="TNJ34305.1"/>
    <property type="molecule type" value="Genomic_DNA"/>
</dbReference>
<dbReference type="PANTHER" id="PTHR22870">
    <property type="entry name" value="REGULATOR OF CHROMOSOME CONDENSATION"/>
    <property type="match status" value="1"/>
</dbReference>
<protein>
    <recommendedName>
        <fullName evidence="3">RCC1-like domain-containing protein</fullName>
    </recommendedName>
</protein>
<accession>A0A5C4RTL9</accession>
<dbReference type="PROSITE" id="PS50012">
    <property type="entry name" value="RCC1_3"/>
    <property type="match status" value="5"/>
</dbReference>
<feature type="compositionally biased region" description="Basic and acidic residues" evidence="2">
    <location>
        <begin position="51"/>
        <end position="75"/>
    </location>
</feature>
<proteinExistence type="predicted"/>
<reference evidence="4 5" key="1">
    <citation type="submission" date="2019-03" db="EMBL/GenBank/DDBJ databases">
        <title>Arenimonas daejeonensis sp. nov., isolated from compost.</title>
        <authorList>
            <person name="Jeon C.O."/>
        </authorList>
    </citation>
    <scope>NUCLEOTIDE SEQUENCE [LARGE SCALE GENOMIC DNA]</scope>
    <source>
        <strain evidence="4 5">R29</strain>
    </source>
</reference>
<dbReference type="InterPro" id="IPR000408">
    <property type="entry name" value="Reg_chr_condens"/>
</dbReference>
<evidence type="ECO:0000313" key="4">
    <source>
        <dbReference type="EMBL" id="TNJ34305.1"/>
    </source>
</evidence>
<dbReference type="PRINTS" id="PR00633">
    <property type="entry name" value="RCCNDNSATION"/>
</dbReference>
<name>A0A5C4RTL9_9GAMM</name>
<dbReference type="AlphaFoldDB" id="A0A5C4RTL9"/>
<evidence type="ECO:0000313" key="5">
    <source>
        <dbReference type="Proteomes" id="UP000305760"/>
    </source>
</evidence>
<dbReference type="PANTHER" id="PTHR22870:SF408">
    <property type="entry name" value="OS09G0560450 PROTEIN"/>
    <property type="match status" value="1"/>
</dbReference>
<dbReference type="SUPFAM" id="SSF50985">
    <property type="entry name" value="RCC1/BLIP-II"/>
    <property type="match status" value="1"/>
</dbReference>
<gene>
    <name evidence="4" type="ORF">E1B00_00480</name>
</gene>
<dbReference type="InterPro" id="IPR009091">
    <property type="entry name" value="RCC1/BLIP-II"/>
</dbReference>
<organism evidence="4 5">
    <name type="scientific">Arenimonas terrae</name>
    <dbReference type="NCBI Taxonomy" id="2546226"/>
    <lineage>
        <taxon>Bacteria</taxon>
        <taxon>Pseudomonadati</taxon>
        <taxon>Pseudomonadota</taxon>
        <taxon>Gammaproteobacteria</taxon>
        <taxon>Lysobacterales</taxon>
        <taxon>Lysobacteraceae</taxon>
        <taxon>Arenimonas</taxon>
    </lineage>
</organism>
<dbReference type="InterPro" id="IPR051210">
    <property type="entry name" value="Ub_ligase/GEF_domain"/>
</dbReference>
<dbReference type="InterPro" id="IPR058923">
    <property type="entry name" value="RCC1-like_dom"/>
</dbReference>
<feature type="domain" description="RCC1-like" evidence="3">
    <location>
        <begin position="120"/>
        <end position="408"/>
    </location>
</feature>
<sequence length="428" mass="44036">MGRTGKDLALDVRRSAFAIAWCVLFVCSGPAGAESFGDLFKRAVREAVAEAERDARDGSRDAGKRADEAAPRVDDAGPEGPALPIPASKLPMAAAASWGTVVVNADGSVTAWPDEADGRPVQIALPSRAVAAAVNQYAAFLLLDDGTVMAMGKNNYRTLGREGEGSATPRPVPGLRGIVQVAATYGHALALRRDGAVFAWGEEVTGLRGVLREGNAPVTRVPGLPPIVQVATAARHSLALGQDGRVYAWGNNAHGELGNGSAGEPRTAAAVPGLEGVVAIAAGLQTSLALKSDGSVWAWGSNQSAMMGNGRRGESSGHDLALSPVPVKGVSGVQQIVAGEGFVLARSGDGTVRAWGFDGYGQVGVGTAGGYHLTPQRIPTLSNVVNVNAGGYRVFATTADGRLWHWGTAIPVAPGRRPNVKSPAVLQR</sequence>
<keyword evidence="1" id="KW-0677">Repeat</keyword>
<dbReference type="Proteomes" id="UP000305760">
    <property type="component" value="Unassembled WGS sequence"/>
</dbReference>
<comment type="caution">
    <text evidence="4">The sequence shown here is derived from an EMBL/GenBank/DDBJ whole genome shotgun (WGS) entry which is preliminary data.</text>
</comment>
<dbReference type="OrthoDB" id="5959402at2"/>
<evidence type="ECO:0000256" key="1">
    <source>
        <dbReference type="ARBA" id="ARBA00022737"/>
    </source>
</evidence>